<dbReference type="PANTHER" id="PTHR34215:SF1">
    <property type="entry name" value="YLXR DOMAIN-CONTAINING PROTEIN"/>
    <property type="match status" value="1"/>
</dbReference>
<dbReference type="CDD" id="cd00279">
    <property type="entry name" value="YlxR"/>
    <property type="match status" value="1"/>
</dbReference>
<dbReference type="Gene3D" id="3.30.1230.10">
    <property type="entry name" value="YlxR-like"/>
    <property type="match status" value="1"/>
</dbReference>
<dbReference type="EMBL" id="FOMT01000001">
    <property type="protein sequence ID" value="SFD69159.1"/>
    <property type="molecule type" value="Genomic_DNA"/>
</dbReference>
<dbReference type="PANTHER" id="PTHR34215">
    <property type="entry name" value="BLL0784 PROTEIN"/>
    <property type="match status" value="1"/>
</dbReference>
<evidence type="ECO:0000313" key="3">
    <source>
        <dbReference type="Proteomes" id="UP000198855"/>
    </source>
</evidence>
<dbReference type="AlphaFoldDB" id="A0A1I1UEH1"/>
<dbReference type="InterPro" id="IPR037465">
    <property type="entry name" value="YlxR"/>
</dbReference>
<dbReference type="InterPro" id="IPR035931">
    <property type="entry name" value="YlxR-like_sf"/>
</dbReference>
<dbReference type="NCBIfam" id="NF047356">
    <property type="entry name" value="RNA_bind_RnpM"/>
    <property type="match status" value="1"/>
</dbReference>
<gene>
    <name evidence="2" type="ORF">SAMN05216378_1020</name>
</gene>
<feature type="domain" description="YlxR" evidence="1">
    <location>
        <begin position="9"/>
        <end position="83"/>
    </location>
</feature>
<name>A0A1I1UEH1_9BACL</name>
<dbReference type="RefSeq" id="WP_091181683.1">
    <property type="nucleotide sequence ID" value="NZ_FOMT01000001.1"/>
</dbReference>
<dbReference type="STRING" id="1045775.SAMN05216378_1020"/>
<sequence>MRPRKVPLRKCVACQEMKPKRELIRVVRTPNEEVLIDLTGKKAGRGAYLCGQVSCFKLAKKSKALDRALKQAVDASIYDQLEQDFIAVEDEFLAGKERESDEDE</sequence>
<proteinExistence type="predicted"/>
<dbReference type="OrthoDB" id="9813251at2"/>
<evidence type="ECO:0000313" key="2">
    <source>
        <dbReference type="EMBL" id="SFD69159.1"/>
    </source>
</evidence>
<reference evidence="3" key="1">
    <citation type="submission" date="2016-10" db="EMBL/GenBank/DDBJ databases">
        <authorList>
            <person name="Varghese N."/>
            <person name="Submissions S."/>
        </authorList>
    </citation>
    <scope>NUCLEOTIDE SEQUENCE [LARGE SCALE GENOMIC DNA]</scope>
    <source>
        <strain evidence="3">CGMCC 1.10784</strain>
    </source>
</reference>
<keyword evidence="3" id="KW-1185">Reference proteome</keyword>
<dbReference type="SUPFAM" id="SSF64376">
    <property type="entry name" value="YlxR-like"/>
    <property type="match status" value="1"/>
</dbReference>
<organism evidence="2 3">
    <name type="scientific">Paenibacillus catalpae</name>
    <dbReference type="NCBI Taxonomy" id="1045775"/>
    <lineage>
        <taxon>Bacteria</taxon>
        <taxon>Bacillati</taxon>
        <taxon>Bacillota</taxon>
        <taxon>Bacilli</taxon>
        <taxon>Bacillales</taxon>
        <taxon>Paenibacillaceae</taxon>
        <taxon>Paenibacillus</taxon>
    </lineage>
</organism>
<dbReference type="InterPro" id="IPR007393">
    <property type="entry name" value="YlxR_dom"/>
</dbReference>
<protein>
    <recommendedName>
        <fullName evidence="1">YlxR domain-containing protein</fullName>
    </recommendedName>
</protein>
<evidence type="ECO:0000259" key="1">
    <source>
        <dbReference type="Pfam" id="PF04296"/>
    </source>
</evidence>
<dbReference type="Pfam" id="PF04296">
    <property type="entry name" value="YlxR"/>
    <property type="match status" value="1"/>
</dbReference>
<accession>A0A1I1UEH1</accession>
<dbReference type="Proteomes" id="UP000198855">
    <property type="component" value="Unassembled WGS sequence"/>
</dbReference>